<comment type="caution">
    <text evidence="1">The sequence shown here is derived from an EMBL/GenBank/DDBJ whole genome shotgun (WGS) entry which is preliminary data.</text>
</comment>
<name>A0A177AU60_9BILA</name>
<keyword evidence="2" id="KW-1185">Reference proteome</keyword>
<sequence>MNYSKTINITVENIHQVHHLRQLAIFKSLFKCVGADLLTRFPTRHEIITADAKLFFKLSEEEVEILKNQFTEFNIEINPNSPTNSHDMARNVSYQRMNA</sequence>
<evidence type="ECO:0000313" key="2">
    <source>
        <dbReference type="Proteomes" id="UP000078046"/>
    </source>
</evidence>
<gene>
    <name evidence="1" type="ORF">A3Q56_07390</name>
</gene>
<dbReference type="EMBL" id="LWCA01001548">
    <property type="protein sequence ID" value="OAF64901.1"/>
    <property type="molecule type" value="Genomic_DNA"/>
</dbReference>
<reference evidence="1 2" key="1">
    <citation type="submission" date="2016-04" db="EMBL/GenBank/DDBJ databases">
        <title>The genome of Intoshia linei affirms orthonectids as highly simplified spiralians.</title>
        <authorList>
            <person name="Mikhailov K.V."/>
            <person name="Slusarev G.S."/>
            <person name="Nikitin M.A."/>
            <person name="Logacheva M.D."/>
            <person name="Penin A."/>
            <person name="Aleoshin V."/>
            <person name="Panchin Y.V."/>
        </authorList>
    </citation>
    <scope>NUCLEOTIDE SEQUENCE [LARGE SCALE GENOMIC DNA]</scope>
    <source>
        <strain evidence="1">Intl2013</strain>
        <tissue evidence="1">Whole animal</tissue>
    </source>
</reference>
<organism evidence="1 2">
    <name type="scientific">Intoshia linei</name>
    <dbReference type="NCBI Taxonomy" id="1819745"/>
    <lineage>
        <taxon>Eukaryota</taxon>
        <taxon>Metazoa</taxon>
        <taxon>Spiralia</taxon>
        <taxon>Lophotrochozoa</taxon>
        <taxon>Mesozoa</taxon>
        <taxon>Orthonectida</taxon>
        <taxon>Rhopaluridae</taxon>
        <taxon>Intoshia</taxon>
    </lineage>
</organism>
<evidence type="ECO:0000313" key="1">
    <source>
        <dbReference type="EMBL" id="OAF64901.1"/>
    </source>
</evidence>
<dbReference type="AlphaFoldDB" id="A0A177AU60"/>
<proteinExistence type="predicted"/>
<accession>A0A177AU60</accession>
<dbReference type="Proteomes" id="UP000078046">
    <property type="component" value="Unassembled WGS sequence"/>
</dbReference>
<protein>
    <submittedName>
        <fullName evidence="1">Uncharacterized protein</fullName>
    </submittedName>
</protein>